<sequence>MPFLVLAGVLWGTGGLLGSLLAERTGLSALAVAGYRLAGGGLVLVALLALSGRRPRGPAAWRRIAAIGALAAVFQAAYFTAVSLTSVSLATLVTIGSAPVVVLLVERAGGWAMVGTVGLAVLGIVLLVGLPGGGLDPASALLGSALAVVAGSGFAAMTLLAARPVPGLDAALTTGPAFLLGGSALLVPLAAVDPSAVAFVPEPGALVLLVAFAVLPTAAAYTCYFRGLAASTASVGAVTALLEPLTAAVLAAVVLGERLGAAGTVGAALVGAAVVLAGRQERERSA</sequence>
<dbReference type="InterPro" id="IPR050638">
    <property type="entry name" value="AA-Vitamin_Transporters"/>
</dbReference>
<comment type="similarity">
    <text evidence="2">Belongs to the EamA transporter family.</text>
</comment>
<organism evidence="8 9">
    <name type="scientific">Pseudonocardia humida</name>
    <dbReference type="NCBI Taxonomy" id="2800819"/>
    <lineage>
        <taxon>Bacteria</taxon>
        <taxon>Bacillati</taxon>
        <taxon>Actinomycetota</taxon>
        <taxon>Actinomycetes</taxon>
        <taxon>Pseudonocardiales</taxon>
        <taxon>Pseudonocardiaceae</taxon>
        <taxon>Pseudonocardia</taxon>
    </lineage>
</organism>
<feature type="transmembrane region" description="Helical" evidence="6">
    <location>
        <begin position="87"/>
        <end position="105"/>
    </location>
</feature>
<feature type="transmembrane region" description="Helical" evidence="6">
    <location>
        <begin position="235"/>
        <end position="255"/>
    </location>
</feature>
<feature type="transmembrane region" description="Helical" evidence="6">
    <location>
        <begin position="64"/>
        <end position="81"/>
    </location>
</feature>
<evidence type="ECO:0000256" key="4">
    <source>
        <dbReference type="ARBA" id="ARBA00022989"/>
    </source>
</evidence>
<keyword evidence="9" id="KW-1185">Reference proteome</keyword>
<feature type="transmembrane region" description="Helical" evidence="6">
    <location>
        <begin position="112"/>
        <end position="132"/>
    </location>
</feature>
<evidence type="ECO:0000256" key="1">
    <source>
        <dbReference type="ARBA" id="ARBA00004141"/>
    </source>
</evidence>
<dbReference type="SUPFAM" id="SSF103481">
    <property type="entry name" value="Multidrug resistance efflux transporter EmrE"/>
    <property type="match status" value="1"/>
</dbReference>
<comment type="caution">
    <text evidence="8">The sequence shown here is derived from an EMBL/GenBank/DDBJ whole genome shotgun (WGS) entry which is preliminary data.</text>
</comment>
<evidence type="ECO:0000256" key="5">
    <source>
        <dbReference type="ARBA" id="ARBA00023136"/>
    </source>
</evidence>
<name>A0ABT1A3E8_9PSEU</name>
<dbReference type="InterPro" id="IPR000620">
    <property type="entry name" value="EamA_dom"/>
</dbReference>
<gene>
    <name evidence="8" type="ORF">KDL28_20915</name>
</gene>
<dbReference type="InterPro" id="IPR037185">
    <property type="entry name" value="EmrE-like"/>
</dbReference>
<keyword evidence="3 6" id="KW-0812">Transmembrane</keyword>
<dbReference type="PANTHER" id="PTHR32322">
    <property type="entry name" value="INNER MEMBRANE TRANSPORTER"/>
    <property type="match status" value="1"/>
</dbReference>
<feature type="domain" description="EamA" evidence="7">
    <location>
        <begin position="3"/>
        <end position="127"/>
    </location>
</feature>
<accession>A0ABT1A3E8</accession>
<comment type="subcellular location">
    <subcellularLocation>
        <location evidence="1">Membrane</location>
        <topology evidence="1">Multi-pass membrane protein</topology>
    </subcellularLocation>
</comment>
<evidence type="ECO:0000313" key="9">
    <source>
        <dbReference type="Proteomes" id="UP001165283"/>
    </source>
</evidence>
<feature type="domain" description="EamA" evidence="7">
    <location>
        <begin position="142"/>
        <end position="277"/>
    </location>
</feature>
<feature type="transmembrane region" description="Helical" evidence="6">
    <location>
        <begin position="172"/>
        <end position="192"/>
    </location>
</feature>
<evidence type="ECO:0000313" key="8">
    <source>
        <dbReference type="EMBL" id="MCO1657523.1"/>
    </source>
</evidence>
<dbReference type="RefSeq" id="WP_252441173.1">
    <property type="nucleotide sequence ID" value="NZ_JAGSOV010000043.1"/>
</dbReference>
<dbReference type="PANTHER" id="PTHR32322:SF2">
    <property type="entry name" value="EAMA DOMAIN-CONTAINING PROTEIN"/>
    <property type="match status" value="1"/>
</dbReference>
<evidence type="ECO:0000259" key="7">
    <source>
        <dbReference type="Pfam" id="PF00892"/>
    </source>
</evidence>
<reference evidence="8" key="1">
    <citation type="submission" date="2021-04" db="EMBL/GenBank/DDBJ databases">
        <title>Pseudonocardia sp. nov., isolated from sandy soil of mangrove forest.</title>
        <authorList>
            <person name="Zan Z."/>
            <person name="Huang R."/>
            <person name="Liu W."/>
        </authorList>
    </citation>
    <scope>NUCLEOTIDE SEQUENCE</scope>
    <source>
        <strain evidence="8">S2-4</strain>
    </source>
</reference>
<dbReference type="Proteomes" id="UP001165283">
    <property type="component" value="Unassembled WGS sequence"/>
</dbReference>
<feature type="transmembrane region" description="Helical" evidence="6">
    <location>
        <begin position="32"/>
        <end position="52"/>
    </location>
</feature>
<feature type="transmembrane region" description="Helical" evidence="6">
    <location>
        <begin position="204"/>
        <end position="223"/>
    </location>
</feature>
<evidence type="ECO:0000256" key="6">
    <source>
        <dbReference type="SAM" id="Phobius"/>
    </source>
</evidence>
<evidence type="ECO:0000256" key="2">
    <source>
        <dbReference type="ARBA" id="ARBA00007362"/>
    </source>
</evidence>
<proteinExistence type="inferred from homology"/>
<dbReference type="Pfam" id="PF00892">
    <property type="entry name" value="EamA"/>
    <property type="match status" value="2"/>
</dbReference>
<evidence type="ECO:0000256" key="3">
    <source>
        <dbReference type="ARBA" id="ARBA00022692"/>
    </source>
</evidence>
<keyword evidence="5 6" id="KW-0472">Membrane</keyword>
<feature type="transmembrane region" description="Helical" evidence="6">
    <location>
        <begin position="261"/>
        <end position="278"/>
    </location>
</feature>
<protein>
    <submittedName>
        <fullName evidence="8">EamA family transporter</fullName>
    </submittedName>
</protein>
<feature type="transmembrane region" description="Helical" evidence="6">
    <location>
        <begin position="138"/>
        <end position="160"/>
    </location>
</feature>
<keyword evidence="4 6" id="KW-1133">Transmembrane helix</keyword>
<dbReference type="EMBL" id="JAGSOV010000043">
    <property type="protein sequence ID" value="MCO1657523.1"/>
    <property type="molecule type" value="Genomic_DNA"/>
</dbReference>